<feature type="domain" description="N-acetyltransferase" evidence="1">
    <location>
        <begin position="13"/>
        <end position="173"/>
    </location>
</feature>
<dbReference type="PANTHER" id="PTHR43792:SF1">
    <property type="entry name" value="N-ACETYLTRANSFERASE DOMAIN-CONTAINING PROTEIN"/>
    <property type="match status" value="1"/>
</dbReference>
<name>A0A1Q8CYJ1_9PSEU</name>
<dbReference type="Pfam" id="PF13302">
    <property type="entry name" value="Acetyltransf_3"/>
    <property type="match status" value="1"/>
</dbReference>
<organism evidence="2 3">
    <name type="scientific">Actinophytocola xanthii</name>
    <dbReference type="NCBI Taxonomy" id="1912961"/>
    <lineage>
        <taxon>Bacteria</taxon>
        <taxon>Bacillati</taxon>
        <taxon>Actinomycetota</taxon>
        <taxon>Actinomycetes</taxon>
        <taxon>Pseudonocardiales</taxon>
        <taxon>Pseudonocardiaceae</taxon>
    </lineage>
</organism>
<evidence type="ECO:0000313" key="2">
    <source>
        <dbReference type="EMBL" id="OLF19422.1"/>
    </source>
</evidence>
<dbReference type="STRING" id="1912961.BU204_00390"/>
<protein>
    <recommendedName>
        <fullName evidence="1">N-acetyltransferase domain-containing protein</fullName>
    </recommendedName>
</protein>
<dbReference type="RefSeq" id="WP_075123456.1">
    <property type="nucleotide sequence ID" value="NZ_MSIE01000001.1"/>
</dbReference>
<dbReference type="PANTHER" id="PTHR43792">
    <property type="entry name" value="GNAT FAMILY, PUTATIVE (AFU_ORTHOLOGUE AFUA_3G00765)-RELATED-RELATED"/>
    <property type="match status" value="1"/>
</dbReference>
<dbReference type="Gene3D" id="3.40.630.30">
    <property type="match status" value="1"/>
</dbReference>
<reference evidence="2 3" key="1">
    <citation type="submission" date="2016-12" db="EMBL/GenBank/DDBJ databases">
        <title>The draft genome sequence of Actinophytocola sp. 11-183.</title>
        <authorList>
            <person name="Wang W."/>
            <person name="Yuan L."/>
        </authorList>
    </citation>
    <scope>NUCLEOTIDE SEQUENCE [LARGE SCALE GENOMIC DNA]</scope>
    <source>
        <strain evidence="2 3">11-183</strain>
    </source>
</reference>
<dbReference type="PROSITE" id="PS51186">
    <property type="entry name" value="GNAT"/>
    <property type="match status" value="1"/>
</dbReference>
<proteinExistence type="predicted"/>
<dbReference type="EMBL" id="MSIE01000001">
    <property type="protein sequence ID" value="OLF19422.1"/>
    <property type="molecule type" value="Genomic_DNA"/>
</dbReference>
<dbReference type="SUPFAM" id="SSF55729">
    <property type="entry name" value="Acyl-CoA N-acyltransferases (Nat)"/>
    <property type="match status" value="1"/>
</dbReference>
<sequence>MVWTARPIATARLVLRPFVLTDLEDVVAYQCRADVTRYLVCGPRCRADAERSVRRMTRETELSRDGDSVDLAVELGGRVIGQVDLVLLSVEHGQGEIGYILHPEHHGRGYAAEAAEEMLRVGFEELGLHRIVALCHVDNRASAAVARRLGMRREGHFLRCRQVGGVWRDEFLHAVLRDEWLVRSSR</sequence>
<keyword evidence="3" id="KW-1185">Reference proteome</keyword>
<gene>
    <name evidence="2" type="ORF">BU204_00390</name>
</gene>
<dbReference type="CDD" id="cd04301">
    <property type="entry name" value="NAT_SF"/>
    <property type="match status" value="1"/>
</dbReference>
<dbReference type="InterPro" id="IPR051531">
    <property type="entry name" value="N-acetyltransferase"/>
</dbReference>
<evidence type="ECO:0000259" key="1">
    <source>
        <dbReference type="PROSITE" id="PS51186"/>
    </source>
</evidence>
<dbReference type="InterPro" id="IPR016181">
    <property type="entry name" value="Acyl_CoA_acyltransferase"/>
</dbReference>
<dbReference type="GO" id="GO:0016747">
    <property type="term" value="F:acyltransferase activity, transferring groups other than amino-acyl groups"/>
    <property type="evidence" value="ECO:0007669"/>
    <property type="project" value="InterPro"/>
</dbReference>
<dbReference type="Proteomes" id="UP000185596">
    <property type="component" value="Unassembled WGS sequence"/>
</dbReference>
<dbReference type="InterPro" id="IPR000182">
    <property type="entry name" value="GNAT_dom"/>
</dbReference>
<dbReference type="AlphaFoldDB" id="A0A1Q8CYJ1"/>
<comment type="caution">
    <text evidence="2">The sequence shown here is derived from an EMBL/GenBank/DDBJ whole genome shotgun (WGS) entry which is preliminary data.</text>
</comment>
<evidence type="ECO:0000313" key="3">
    <source>
        <dbReference type="Proteomes" id="UP000185596"/>
    </source>
</evidence>
<accession>A0A1Q8CYJ1</accession>
<dbReference type="OrthoDB" id="9132139at2"/>